<dbReference type="Pfam" id="PF12802">
    <property type="entry name" value="MarR_2"/>
    <property type="match status" value="1"/>
</dbReference>
<keyword evidence="6" id="KW-1185">Reference proteome</keyword>
<evidence type="ECO:0000256" key="1">
    <source>
        <dbReference type="ARBA" id="ARBA00023015"/>
    </source>
</evidence>
<reference evidence="5 6" key="1">
    <citation type="submission" date="2020-08" db="EMBL/GenBank/DDBJ databases">
        <title>Genome public.</title>
        <authorList>
            <person name="Liu C."/>
            <person name="Sun Q."/>
        </authorList>
    </citation>
    <scope>NUCLEOTIDE SEQUENCE [LARGE SCALE GENOMIC DNA]</scope>
    <source>
        <strain evidence="5 6">NSJ-43</strain>
    </source>
</reference>
<feature type="domain" description="HTH marR-type" evidence="4">
    <location>
        <begin position="1"/>
        <end position="139"/>
    </location>
</feature>
<dbReference type="EMBL" id="JACOPD010000007">
    <property type="protein sequence ID" value="MBC5681316.1"/>
    <property type="molecule type" value="Genomic_DNA"/>
</dbReference>
<dbReference type="PANTHER" id="PTHR42756:SF1">
    <property type="entry name" value="TRANSCRIPTIONAL REPRESSOR OF EMRAB OPERON"/>
    <property type="match status" value="1"/>
</dbReference>
<evidence type="ECO:0000313" key="5">
    <source>
        <dbReference type="EMBL" id="MBC5681316.1"/>
    </source>
</evidence>
<proteinExistence type="predicted"/>
<organism evidence="5 6">
    <name type="scientific">Lachnospira hominis</name>
    <name type="common">ex Liu et al. 2021</name>
    <dbReference type="NCBI Taxonomy" id="2763051"/>
    <lineage>
        <taxon>Bacteria</taxon>
        <taxon>Bacillati</taxon>
        <taxon>Bacillota</taxon>
        <taxon>Clostridia</taxon>
        <taxon>Lachnospirales</taxon>
        <taxon>Lachnospiraceae</taxon>
        <taxon>Lachnospira</taxon>
    </lineage>
</organism>
<dbReference type="PROSITE" id="PS50995">
    <property type="entry name" value="HTH_MARR_2"/>
    <property type="match status" value="1"/>
</dbReference>
<accession>A0ABR7G3K4</accession>
<evidence type="ECO:0000313" key="6">
    <source>
        <dbReference type="Proteomes" id="UP000628463"/>
    </source>
</evidence>
<evidence type="ECO:0000259" key="4">
    <source>
        <dbReference type="PROSITE" id="PS50995"/>
    </source>
</evidence>
<evidence type="ECO:0000256" key="2">
    <source>
        <dbReference type="ARBA" id="ARBA00023125"/>
    </source>
</evidence>
<name>A0ABR7G3K4_9FIRM</name>
<dbReference type="PRINTS" id="PR00598">
    <property type="entry name" value="HTHMARR"/>
</dbReference>
<dbReference type="InterPro" id="IPR000835">
    <property type="entry name" value="HTH_MarR-typ"/>
</dbReference>
<dbReference type="SUPFAM" id="SSF46785">
    <property type="entry name" value="Winged helix' DNA-binding domain"/>
    <property type="match status" value="1"/>
</dbReference>
<evidence type="ECO:0000256" key="3">
    <source>
        <dbReference type="ARBA" id="ARBA00023163"/>
    </source>
</evidence>
<keyword evidence="1" id="KW-0805">Transcription regulation</keyword>
<dbReference type="SMART" id="SM00347">
    <property type="entry name" value="HTH_MARR"/>
    <property type="match status" value="1"/>
</dbReference>
<dbReference type="Proteomes" id="UP000628463">
    <property type="component" value="Unassembled WGS sequence"/>
</dbReference>
<protein>
    <submittedName>
        <fullName evidence="5">MarR family transcriptional regulator</fullName>
    </submittedName>
</protein>
<dbReference type="RefSeq" id="WP_021866677.1">
    <property type="nucleotide sequence ID" value="NZ_JACOPD010000007.1"/>
</dbReference>
<sequence>MDTFEVLNNLLVKLFNDILDVEEKAIITDEFKDISVTDMHIIEAVGTEEPRTMTAISKTLGVTMGTLTIGMNALVKKGYIIRTRNPKDRRIVFATLTPKGVSAYKHHAAFHKDMIDSVMDSLNEEEAAVLTKSLNKLEDFFGQWK</sequence>
<dbReference type="PANTHER" id="PTHR42756">
    <property type="entry name" value="TRANSCRIPTIONAL REGULATOR, MARR"/>
    <property type="match status" value="1"/>
</dbReference>
<dbReference type="InterPro" id="IPR036388">
    <property type="entry name" value="WH-like_DNA-bd_sf"/>
</dbReference>
<gene>
    <name evidence="5" type="ORF">H8S01_10120</name>
</gene>
<keyword evidence="3" id="KW-0804">Transcription</keyword>
<dbReference type="InterPro" id="IPR036390">
    <property type="entry name" value="WH_DNA-bd_sf"/>
</dbReference>
<dbReference type="Gene3D" id="1.10.10.10">
    <property type="entry name" value="Winged helix-like DNA-binding domain superfamily/Winged helix DNA-binding domain"/>
    <property type="match status" value="1"/>
</dbReference>
<keyword evidence="2" id="KW-0238">DNA-binding</keyword>
<comment type="caution">
    <text evidence="5">The sequence shown here is derived from an EMBL/GenBank/DDBJ whole genome shotgun (WGS) entry which is preliminary data.</text>
</comment>